<dbReference type="AlphaFoldDB" id="A0A445HT38"/>
<evidence type="ECO:0000313" key="3">
    <source>
        <dbReference type="EMBL" id="RZB76769.1"/>
    </source>
</evidence>
<dbReference type="InterPro" id="IPR043502">
    <property type="entry name" value="DNA/RNA_pol_sf"/>
</dbReference>
<evidence type="ECO:0000259" key="2">
    <source>
        <dbReference type="PROSITE" id="PS50994"/>
    </source>
</evidence>
<dbReference type="InterPro" id="IPR023213">
    <property type="entry name" value="CAT-like_dom_sf"/>
</dbReference>
<reference evidence="3 4" key="1">
    <citation type="submission" date="2018-09" db="EMBL/GenBank/DDBJ databases">
        <title>A high-quality reference genome of wild soybean provides a powerful tool to mine soybean genomes.</title>
        <authorList>
            <person name="Xie M."/>
            <person name="Chung C.Y.L."/>
            <person name="Li M.-W."/>
            <person name="Wong F.-L."/>
            <person name="Chan T.-F."/>
            <person name="Lam H.-M."/>
        </authorList>
    </citation>
    <scope>NUCLEOTIDE SEQUENCE [LARGE SCALE GENOMIC DNA]</scope>
    <source>
        <strain evidence="4">cv. W05</strain>
        <tissue evidence="3">Hypocotyl of etiolated seedlings</tissue>
    </source>
</reference>
<dbReference type="EMBL" id="QZWG01000012">
    <property type="protein sequence ID" value="RZB76769.1"/>
    <property type="molecule type" value="Genomic_DNA"/>
</dbReference>
<dbReference type="Proteomes" id="UP000289340">
    <property type="component" value="Chromosome 12"/>
</dbReference>
<dbReference type="Gene3D" id="3.10.10.10">
    <property type="entry name" value="HIV Type 1 Reverse Transcriptase, subunit A, domain 1"/>
    <property type="match status" value="1"/>
</dbReference>
<dbReference type="GO" id="GO:0016740">
    <property type="term" value="F:transferase activity"/>
    <property type="evidence" value="ECO:0007669"/>
    <property type="project" value="UniProtKB-KW"/>
</dbReference>
<dbReference type="InterPro" id="IPR041588">
    <property type="entry name" value="Integrase_H2C2"/>
</dbReference>
<dbReference type="Pfam" id="PF02458">
    <property type="entry name" value="Transferase"/>
    <property type="match status" value="1"/>
</dbReference>
<evidence type="ECO:0000256" key="1">
    <source>
        <dbReference type="ARBA" id="ARBA00023268"/>
    </source>
</evidence>
<keyword evidence="1" id="KW-0511">Multifunctional enzyme</keyword>
<sequence>MAVPRAHKLVEKSEVAPATTRTTSSLPLSFLDLPLAGPIYVRRQFFYHFAHPTHHFCQTTLPTLKHSLSLTLSHFFPLAGNLLCPSPPHKPFIRNTNDDTVTLTVIESEADFKLLSSNHPKSLKELDHLVPELSFSFSTMHDDTFIFPIMALQATVFPNHGLCIAITYCHAIDGKCCSHFMKSWSSICRSGGVDFTLLEKSPPCFDREVLKDPRGLEAIFLRQYFEERTTWKGKLGGRKDDSDEDFVKATIVFGKDDTEGLKRWALTQWKKNNEFNSPQNLSKFVVTCAFVWASLVKTRCRNYDDEEEDVKEEYFRFAADCRDRLGYPIPETYFGNCLTLCYAILKRKDLKGESGFVNAAKVIEKSVSDMKIDPFKDAEHWRELFLKMFVLGSALLVTGSPKLTVYETDFGFGRPTKVEMVHPFNCMSLAESEDEEGGLEVGLVCRIIELHADVTNGPEPVSAPQDKRLIRTGSTSALFHLSLLPITRTEPPHHHLPQHRLPHPDPAIENLLRRYQQIFQKPTTLPPPRNVTHHINLFPSSSPINVRPYRYPHFQKTEIEKQVSDLLSAGLIRPSTSPYSSPVLLVKKKDGTWRMCVDYRALNAVTIRDSCHEQLVTPFLRHCATVFFDDILVYSKTLSLHVQHLEMIFKALLDGQFYLKYNKCVFAQKQVDYLGHVVSGRGVEPEPSKIQAMLQWPTPTSVKELQGFLGLTGFYRKFIRDYASIASPLTTLLCKDAFEWNEVSQAAFDALKSAMTQAPVLALPNFSEPFIVDTDASQTAMGVVLVQKNHPVTFFSKVFGPRLTHASTYIRELHTIVTTVRKWRQYLLGRSFTILTDHKSIQELMTQGRIWLPKTNPYIPTILLKYHATPLGGHMGVAKTTHRLESSFTWQNLKADVKSFVCECKVYQQTKSSIRRPGGLLQPLPLPTGIWEDISMDFITHLPASHGYTVVLVIVDRFSKGVHLGALPTHFSAYKVATLFLDLVCKHHGFLRSIVSDRDLVFLSSFW</sequence>
<dbReference type="InterPro" id="IPR012337">
    <property type="entry name" value="RNaseH-like_sf"/>
</dbReference>
<dbReference type="Gene3D" id="3.30.420.10">
    <property type="entry name" value="Ribonuclease H-like superfamily/Ribonuclease H"/>
    <property type="match status" value="1"/>
</dbReference>
<dbReference type="CDD" id="cd01647">
    <property type="entry name" value="RT_LTR"/>
    <property type="match status" value="1"/>
</dbReference>
<dbReference type="Pfam" id="PF17919">
    <property type="entry name" value="RT_RNaseH_2"/>
    <property type="match status" value="1"/>
</dbReference>
<dbReference type="PANTHER" id="PTHR37984:SF5">
    <property type="entry name" value="PROTEIN NYNRIN-LIKE"/>
    <property type="match status" value="1"/>
</dbReference>
<dbReference type="InterPro" id="IPR041577">
    <property type="entry name" value="RT_RNaseH_2"/>
</dbReference>
<feature type="domain" description="Integrase catalytic" evidence="2">
    <location>
        <begin position="921"/>
        <end position="1007"/>
    </location>
</feature>
<dbReference type="InterPro" id="IPR001584">
    <property type="entry name" value="Integrase_cat-core"/>
</dbReference>
<dbReference type="PANTHER" id="PTHR37984">
    <property type="entry name" value="PROTEIN CBG26694"/>
    <property type="match status" value="1"/>
</dbReference>
<protein>
    <submittedName>
        <fullName evidence="3">Coumaroyl-CoA:anthocyanidin 3-O-glucoside-6''-O-coumaroyltransferase 2</fullName>
    </submittedName>
</protein>
<keyword evidence="4" id="KW-1185">Reference proteome</keyword>
<evidence type="ECO:0000313" key="4">
    <source>
        <dbReference type="Proteomes" id="UP000289340"/>
    </source>
</evidence>
<dbReference type="InterPro" id="IPR050951">
    <property type="entry name" value="Retrovirus_Pol_polyprotein"/>
</dbReference>
<dbReference type="Gene3D" id="3.30.70.270">
    <property type="match status" value="2"/>
</dbReference>
<dbReference type="InterPro" id="IPR036397">
    <property type="entry name" value="RNaseH_sf"/>
</dbReference>
<dbReference type="FunFam" id="3.30.70.270:FF:000020">
    <property type="entry name" value="Transposon Tf2-6 polyprotein-like Protein"/>
    <property type="match status" value="1"/>
</dbReference>
<dbReference type="Pfam" id="PF00078">
    <property type="entry name" value="RVT_1"/>
    <property type="match status" value="1"/>
</dbReference>
<dbReference type="SUPFAM" id="SSF56672">
    <property type="entry name" value="DNA/RNA polymerases"/>
    <property type="match status" value="1"/>
</dbReference>
<organism evidence="3 4">
    <name type="scientific">Glycine soja</name>
    <name type="common">Wild soybean</name>
    <dbReference type="NCBI Taxonomy" id="3848"/>
    <lineage>
        <taxon>Eukaryota</taxon>
        <taxon>Viridiplantae</taxon>
        <taxon>Streptophyta</taxon>
        <taxon>Embryophyta</taxon>
        <taxon>Tracheophyta</taxon>
        <taxon>Spermatophyta</taxon>
        <taxon>Magnoliopsida</taxon>
        <taxon>eudicotyledons</taxon>
        <taxon>Gunneridae</taxon>
        <taxon>Pentapetalae</taxon>
        <taxon>rosids</taxon>
        <taxon>fabids</taxon>
        <taxon>Fabales</taxon>
        <taxon>Fabaceae</taxon>
        <taxon>Papilionoideae</taxon>
        <taxon>50 kb inversion clade</taxon>
        <taxon>NPAAA clade</taxon>
        <taxon>indigoferoid/millettioid clade</taxon>
        <taxon>Phaseoleae</taxon>
        <taxon>Glycine</taxon>
        <taxon>Glycine subgen. Soja</taxon>
    </lineage>
</organism>
<keyword evidence="3" id="KW-0808">Transferase</keyword>
<gene>
    <name evidence="3" type="ORF">D0Y65_034948</name>
</gene>
<dbReference type="GO" id="GO:0015074">
    <property type="term" value="P:DNA integration"/>
    <property type="evidence" value="ECO:0007669"/>
    <property type="project" value="InterPro"/>
</dbReference>
<name>A0A445HT38_GLYSO</name>
<comment type="caution">
    <text evidence="3">The sequence shown here is derived from an EMBL/GenBank/DDBJ whole genome shotgun (WGS) entry which is preliminary data.</text>
</comment>
<dbReference type="SUPFAM" id="SSF53098">
    <property type="entry name" value="Ribonuclease H-like"/>
    <property type="match status" value="1"/>
</dbReference>
<dbReference type="Pfam" id="PF17921">
    <property type="entry name" value="Integrase_H2C2"/>
    <property type="match status" value="1"/>
</dbReference>
<dbReference type="InterPro" id="IPR043128">
    <property type="entry name" value="Rev_trsase/Diguanyl_cyclase"/>
</dbReference>
<dbReference type="Gene3D" id="3.30.559.10">
    <property type="entry name" value="Chloramphenicol acetyltransferase-like domain"/>
    <property type="match status" value="2"/>
</dbReference>
<accession>A0A445HT38</accession>
<dbReference type="Gene3D" id="1.10.340.70">
    <property type="match status" value="1"/>
</dbReference>
<proteinExistence type="predicted"/>
<dbReference type="PROSITE" id="PS50994">
    <property type="entry name" value="INTEGRASE"/>
    <property type="match status" value="1"/>
</dbReference>
<dbReference type="InterPro" id="IPR000477">
    <property type="entry name" value="RT_dom"/>
</dbReference>
<dbReference type="GO" id="GO:0003676">
    <property type="term" value="F:nucleic acid binding"/>
    <property type="evidence" value="ECO:0007669"/>
    <property type="project" value="InterPro"/>
</dbReference>